<feature type="region of interest" description="Disordered" evidence="2">
    <location>
        <begin position="68"/>
        <end position="98"/>
    </location>
</feature>
<dbReference type="EMBL" id="JANBOJ010000188">
    <property type="protein sequence ID" value="KAJ1721206.1"/>
    <property type="molecule type" value="Genomic_DNA"/>
</dbReference>
<feature type="coiled-coil region" evidence="1">
    <location>
        <begin position="360"/>
        <end position="387"/>
    </location>
</feature>
<feature type="compositionally biased region" description="Low complexity" evidence="2">
    <location>
        <begin position="34"/>
        <end position="52"/>
    </location>
</feature>
<evidence type="ECO:0000313" key="3">
    <source>
        <dbReference type="EMBL" id="KAJ1721206.1"/>
    </source>
</evidence>
<comment type="caution">
    <text evidence="3">The sequence shown here is derived from an EMBL/GenBank/DDBJ whole genome shotgun (WGS) entry which is preliminary data.</text>
</comment>
<accession>A0A9W7XXJ8</accession>
<feature type="compositionally biased region" description="Basic and acidic residues" evidence="2">
    <location>
        <begin position="87"/>
        <end position="98"/>
    </location>
</feature>
<feature type="compositionally biased region" description="Low complexity" evidence="2">
    <location>
        <begin position="327"/>
        <end position="336"/>
    </location>
</feature>
<keyword evidence="1" id="KW-0175">Coiled coil</keyword>
<dbReference type="OrthoDB" id="5554504at2759"/>
<feature type="region of interest" description="Disordered" evidence="2">
    <location>
        <begin position="1"/>
        <end position="54"/>
    </location>
</feature>
<keyword evidence="4" id="KW-1185">Reference proteome</keyword>
<feature type="region of interest" description="Disordered" evidence="2">
    <location>
        <begin position="311"/>
        <end position="358"/>
    </location>
</feature>
<feature type="compositionally biased region" description="Polar residues" evidence="2">
    <location>
        <begin position="7"/>
        <end position="21"/>
    </location>
</feature>
<feature type="compositionally biased region" description="Acidic residues" evidence="2">
    <location>
        <begin position="348"/>
        <end position="358"/>
    </location>
</feature>
<organism evidence="3 4">
    <name type="scientific">Coemansia erecta</name>
    <dbReference type="NCBI Taxonomy" id="147472"/>
    <lineage>
        <taxon>Eukaryota</taxon>
        <taxon>Fungi</taxon>
        <taxon>Fungi incertae sedis</taxon>
        <taxon>Zoopagomycota</taxon>
        <taxon>Kickxellomycotina</taxon>
        <taxon>Kickxellomycetes</taxon>
        <taxon>Kickxellales</taxon>
        <taxon>Kickxellaceae</taxon>
        <taxon>Coemansia</taxon>
    </lineage>
</organism>
<protein>
    <submittedName>
        <fullName evidence="3">Uncharacterized protein</fullName>
    </submittedName>
</protein>
<dbReference type="AlphaFoldDB" id="A0A9W7XXJ8"/>
<gene>
    <name evidence="3" type="ORF">LPJ53_004227</name>
</gene>
<evidence type="ECO:0000256" key="2">
    <source>
        <dbReference type="SAM" id="MobiDB-lite"/>
    </source>
</evidence>
<feature type="compositionally biased region" description="Polar residues" evidence="2">
    <location>
        <begin position="145"/>
        <end position="159"/>
    </location>
</feature>
<proteinExistence type="predicted"/>
<dbReference type="Proteomes" id="UP001149813">
    <property type="component" value="Unassembled WGS sequence"/>
</dbReference>
<evidence type="ECO:0000256" key="1">
    <source>
        <dbReference type="SAM" id="Coils"/>
    </source>
</evidence>
<name>A0A9W7XXJ8_9FUNG</name>
<reference evidence="3" key="1">
    <citation type="submission" date="2022-07" db="EMBL/GenBank/DDBJ databases">
        <title>Phylogenomic reconstructions and comparative analyses of Kickxellomycotina fungi.</title>
        <authorList>
            <person name="Reynolds N.K."/>
            <person name="Stajich J.E."/>
            <person name="Barry K."/>
            <person name="Grigoriev I.V."/>
            <person name="Crous P."/>
            <person name="Smith M.E."/>
        </authorList>
    </citation>
    <scope>NUCLEOTIDE SEQUENCE</scope>
    <source>
        <strain evidence="3">NBRC 32514</strain>
    </source>
</reference>
<evidence type="ECO:0000313" key="4">
    <source>
        <dbReference type="Proteomes" id="UP001149813"/>
    </source>
</evidence>
<sequence>MSEHRSTSSAHTEGNQSTGRVNSIIRKLSRKVTPPRLLSLRSRRGLPQSGSLDLDLEPADDIVSSAHVDTHTASSIDDKPTPVPASVERHRGSVREDSLRKREKIAELRRKRLNPAGDGGIDSATPSRAGTQLAALFRTPPRESVGTSPSAAMSPTGLSGTSAMPMSARQGYGQWLNFITPAEDGFFNSPELNLLLQQVDLDPLVESPAAPAPESLLPATPATPPADDVVSETLVQSRLTVNQQARSMRRANSHNGQGLGINAGANINYGESDFTINIPSTSLSPVVPLSARNLLRPSLARRRSRTVMQIPNTNSDATGKTAVNMAQQRQQHKQQQPSRNKHAATAYDDVDTSSSDEEDLETILRQLDEEKAINKRLHRKLAEANDKASTMAYLLHGMANEQASLF</sequence>
<feature type="region of interest" description="Disordered" evidence="2">
    <location>
        <begin position="140"/>
        <end position="159"/>
    </location>
</feature>